<reference evidence="2 3" key="1">
    <citation type="submission" date="2021-12" db="EMBL/GenBank/DDBJ databases">
        <title>Genome sequencing of bacteria with rrn-lacking chromosome and rrn-plasmid.</title>
        <authorList>
            <person name="Anda M."/>
            <person name="Iwasaki W."/>
        </authorList>
    </citation>
    <scope>NUCLEOTIDE SEQUENCE [LARGE SCALE GENOMIC DNA]</scope>
    <source>
        <strain evidence="2 3">NBRC 101262</strain>
        <plasmid evidence="2 3">pPP1</plasmid>
    </source>
</reference>
<dbReference type="SUPFAM" id="SSF52833">
    <property type="entry name" value="Thioredoxin-like"/>
    <property type="match status" value="1"/>
</dbReference>
<dbReference type="Pfam" id="PF02630">
    <property type="entry name" value="SCO1-SenC"/>
    <property type="match status" value="1"/>
</dbReference>
<evidence type="ECO:0000256" key="1">
    <source>
        <dbReference type="ARBA" id="ARBA00010996"/>
    </source>
</evidence>
<keyword evidence="2" id="KW-0614">Plasmid</keyword>
<evidence type="ECO:0000313" key="2">
    <source>
        <dbReference type="EMBL" id="BDD00957.1"/>
    </source>
</evidence>
<name>A0ABM7VIZ1_9BACT</name>
<dbReference type="Proteomes" id="UP001354989">
    <property type="component" value="Plasmid pPP1"/>
</dbReference>
<dbReference type="CDD" id="cd02968">
    <property type="entry name" value="SCO"/>
    <property type="match status" value="1"/>
</dbReference>
<dbReference type="PANTHER" id="PTHR12151:SF25">
    <property type="entry name" value="LINALOOL DEHYDRATASE_ISOMERASE DOMAIN-CONTAINING PROTEIN"/>
    <property type="match status" value="1"/>
</dbReference>
<protein>
    <submittedName>
        <fullName evidence="2">SCO family protein</fullName>
    </submittedName>
</protein>
<dbReference type="InterPro" id="IPR036249">
    <property type="entry name" value="Thioredoxin-like_sf"/>
</dbReference>
<accession>A0ABM7VIZ1</accession>
<dbReference type="InterPro" id="IPR003782">
    <property type="entry name" value="SCO1/SenC"/>
</dbReference>
<dbReference type="EMBL" id="AP025293">
    <property type="protein sequence ID" value="BDD00957.1"/>
    <property type="molecule type" value="Genomic_DNA"/>
</dbReference>
<gene>
    <name evidence="2" type="ORF">PEPS_32370</name>
</gene>
<evidence type="ECO:0000313" key="3">
    <source>
        <dbReference type="Proteomes" id="UP001354989"/>
    </source>
</evidence>
<proteinExistence type="inferred from homology"/>
<geneLocation type="plasmid" evidence="2 3">
    <name>pPP1</name>
</geneLocation>
<organism evidence="2 3">
    <name type="scientific">Persicobacter psychrovividus</name>
    <dbReference type="NCBI Taxonomy" id="387638"/>
    <lineage>
        <taxon>Bacteria</taxon>
        <taxon>Pseudomonadati</taxon>
        <taxon>Bacteroidota</taxon>
        <taxon>Cytophagia</taxon>
        <taxon>Cytophagales</taxon>
        <taxon>Persicobacteraceae</taxon>
        <taxon>Persicobacter</taxon>
    </lineage>
</organism>
<dbReference type="PANTHER" id="PTHR12151">
    <property type="entry name" value="ELECTRON TRANSPORT PROTIN SCO1/SENC FAMILY MEMBER"/>
    <property type="match status" value="1"/>
</dbReference>
<sequence length="207" mass="23577">MLWSCQSGAEKTVEASTMLPYYNEPTFTPLFLSAPEEIEAGITHKISPFKLLNQDSLLLDQHWIEGKIHVASFIFTTCGSICPTMVQQMQSVSKAFEKDDRVGLLSFSVTPWYDTPAVMQAFKKSYEISDPNWHFLTGKQSEIYQLARQAYFAEEDIGYSRDSTDFLHTEHLILVDADKRIRGIYNGTLALDVQQLIADIHCLRKTL</sequence>
<comment type="similarity">
    <text evidence="1">Belongs to the SCO1/2 family.</text>
</comment>
<dbReference type="Gene3D" id="3.40.30.10">
    <property type="entry name" value="Glutaredoxin"/>
    <property type="match status" value="1"/>
</dbReference>
<keyword evidence="3" id="KW-1185">Reference proteome</keyword>